<evidence type="ECO:0000313" key="3">
    <source>
        <dbReference type="Proteomes" id="UP000649617"/>
    </source>
</evidence>
<dbReference type="Proteomes" id="UP000649617">
    <property type="component" value="Unassembled WGS sequence"/>
</dbReference>
<dbReference type="EMBL" id="CAJNIZ010036558">
    <property type="protein sequence ID" value="CAE7566160.1"/>
    <property type="molecule type" value="Genomic_DNA"/>
</dbReference>
<gene>
    <name evidence="2" type="ORF">SPIL2461_LOCUS15198</name>
</gene>
<dbReference type="AlphaFoldDB" id="A0A812UI77"/>
<evidence type="ECO:0000256" key="1">
    <source>
        <dbReference type="SAM" id="MobiDB-lite"/>
    </source>
</evidence>
<dbReference type="OrthoDB" id="409070at2759"/>
<name>A0A812UI77_SYMPI</name>
<evidence type="ECO:0000313" key="2">
    <source>
        <dbReference type="EMBL" id="CAE7566160.1"/>
    </source>
</evidence>
<organism evidence="2 3">
    <name type="scientific">Symbiodinium pilosum</name>
    <name type="common">Dinoflagellate</name>
    <dbReference type="NCBI Taxonomy" id="2952"/>
    <lineage>
        <taxon>Eukaryota</taxon>
        <taxon>Sar</taxon>
        <taxon>Alveolata</taxon>
        <taxon>Dinophyceae</taxon>
        <taxon>Suessiales</taxon>
        <taxon>Symbiodiniaceae</taxon>
        <taxon>Symbiodinium</taxon>
    </lineage>
</organism>
<feature type="region of interest" description="Disordered" evidence="1">
    <location>
        <begin position="1"/>
        <end position="52"/>
    </location>
</feature>
<proteinExistence type="predicted"/>
<comment type="caution">
    <text evidence="2">The sequence shown here is derived from an EMBL/GenBank/DDBJ whole genome shotgun (WGS) entry which is preliminary data.</text>
</comment>
<keyword evidence="3" id="KW-1185">Reference proteome</keyword>
<feature type="compositionally biased region" description="Pro residues" evidence="1">
    <location>
        <begin position="1"/>
        <end position="17"/>
    </location>
</feature>
<reference evidence="2" key="1">
    <citation type="submission" date="2021-02" db="EMBL/GenBank/DDBJ databases">
        <authorList>
            <person name="Dougan E. K."/>
            <person name="Rhodes N."/>
            <person name="Thang M."/>
            <person name="Chan C."/>
        </authorList>
    </citation>
    <scope>NUCLEOTIDE SEQUENCE</scope>
</reference>
<protein>
    <submittedName>
        <fullName evidence="2">Uncharacterized protein</fullName>
    </submittedName>
</protein>
<accession>A0A812UI77</accession>
<sequence length="100" mass="11101">MRKPPVPIAEEQPPAPPNFSRMSFLKPPMPDFPEEALSGEMGGGYNKPSHPLIEDEDDFEAIITFPDGDFVRATSTSKEAPWKTHVSAAVTSRFYSMSYP</sequence>